<comment type="similarity">
    <text evidence="1">Belongs to the RelE toxin family.</text>
</comment>
<dbReference type="Proteomes" id="UP000721844">
    <property type="component" value="Unassembled WGS sequence"/>
</dbReference>
<dbReference type="InterPro" id="IPR007712">
    <property type="entry name" value="RelE/ParE_toxin"/>
</dbReference>
<dbReference type="InterPro" id="IPR035093">
    <property type="entry name" value="RelE/ParE_toxin_dom_sf"/>
</dbReference>
<dbReference type="AlphaFoldDB" id="A0A963YZA9"/>
<dbReference type="PANTHER" id="PTHR33755">
    <property type="entry name" value="TOXIN PARE1-RELATED"/>
    <property type="match status" value="1"/>
</dbReference>
<dbReference type="Pfam" id="PF05016">
    <property type="entry name" value="ParE_toxin"/>
    <property type="match status" value="1"/>
</dbReference>
<accession>A0A963YZA9</accession>
<reference evidence="3 4" key="1">
    <citation type="journal article" date="2021" name="Microorganisms">
        <title>Acidisoma silvae sp. nov. and Acidisomacellulosilytica sp. nov., Two Acidophilic Bacteria Isolated from Decaying Wood, Hydrolyzing Cellulose and Producing Poly-3-hydroxybutyrate.</title>
        <authorList>
            <person name="Mieszkin S."/>
            <person name="Pouder E."/>
            <person name="Uroz S."/>
            <person name="Simon-Colin C."/>
            <person name="Alain K."/>
        </authorList>
    </citation>
    <scope>NUCLEOTIDE SEQUENCE [LARGE SCALE GENOMIC DNA]</scope>
    <source>
        <strain evidence="3 4">HW T5.17</strain>
    </source>
</reference>
<dbReference type="Gene3D" id="3.30.2310.20">
    <property type="entry name" value="RelE-like"/>
    <property type="match status" value="1"/>
</dbReference>
<evidence type="ECO:0000256" key="2">
    <source>
        <dbReference type="ARBA" id="ARBA00022649"/>
    </source>
</evidence>
<keyword evidence="4" id="KW-1185">Reference proteome</keyword>
<dbReference type="InterPro" id="IPR051803">
    <property type="entry name" value="TA_system_RelE-like_toxin"/>
</dbReference>
<dbReference type="PANTHER" id="PTHR33755:SF6">
    <property type="entry name" value="PLASMID STABILIZATION SYSTEM PROTEIN"/>
    <property type="match status" value="1"/>
</dbReference>
<comment type="caution">
    <text evidence="3">The sequence shown here is derived from an EMBL/GenBank/DDBJ whole genome shotgun (WGS) entry which is preliminary data.</text>
</comment>
<evidence type="ECO:0000313" key="3">
    <source>
        <dbReference type="EMBL" id="MCB8879686.1"/>
    </source>
</evidence>
<sequence length="84" mass="9384">MPQIRYTAQARQDLIELWLTIAADNPQAADAVLERLALRATMLADHPFAGRARPELSPEARMTVDAPYVLLYRPIDTGIQIVLV</sequence>
<gene>
    <name evidence="3" type="ORF">ACELLULO517_05535</name>
</gene>
<evidence type="ECO:0000256" key="1">
    <source>
        <dbReference type="ARBA" id="ARBA00006226"/>
    </source>
</evidence>
<name>A0A963YZA9_9PROT</name>
<dbReference type="RefSeq" id="WP_227306311.1">
    <property type="nucleotide sequence ID" value="NZ_JAESVA010000002.1"/>
</dbReference>
<protein>
    <submittedName>
        <fullName evidence="3">Type II toxin-antitoxin system RelE/ParE family toxin</fullName>
    </submittedName>
</protein>
<dbReference type="EMBL" id="JAESVA010000002">
    <property type="protein sequence ID" value="MCB8879686.1"/>
    <property type="molecule type" value="Genomic_DNA"/>
</dbReference>
<evidence type="ECO:0000313" key="4">
    <source>
        <dbReference type="Proteomes" id="UP000721844"/>
    </source>
</evidence>
<organism evidence="3 4">
    <name type="scientific">Acidisoma cellulosilyticum</name>
    <dbReference type="NCBI Taxonomy" id="2802395"/>
    <lineage>
        <taxon>Bacteria</taxon>
        <taxon>Pseudomonadati</taxon>
        <taxon>Pseudomonadota</taxon>
        <taxon>Alphaproteobacteria</taxon>
        <taxon>Acetobacterales</taxon>
        <taxon>Acidocellaceae</taxon>
        <taxon>Acidisoma</taxon>
    </lineage>
</organism>
<proteinExistence type="inferred from homology"/>
<keyword evidence="2" id="KW-1277">Toxin-antitoxin system</keyword>